<dbReference type="SUPFAM" id="SSF54160">
    <property type="entry name" value="Chromo domain-like"/>
    <property type="match status" value="1"/>
</dbReference>
<dbReference type="GO" id="GO:0005634">
    <property type="term" value="C:nucleus"/>
    <property type="evidence" value="ECO:0007669"/>
    <property type="project" value="UniProtKB-SubCell"/>
</dbReference>
<feature type="region of interest" description="Disordered" evidence="2">
    <location>
        <begin position="217"/>
        <end position="239"/>
    </location>
</feature>
<dbReference type="Ensembl" id="ENSCCRT00000184889.1">
    <property type="protein sequence ID" value="ENSCCRP00000109018.1"/>
    <property type="gene ID" value="ENSCCRG00000064711.1"/>
</dbReference>
<dbReference type="Pfam" id="PF00385">
    <property type="entry name" value="Chromo"/>
    <property type="match status" value="1"/>
</dbReference>
<feature type="compositionally biased region" description="Basic residues" evidence="2">
    <location>
        <begin position="223"/>
        <end position="239"/>
    </location>
</feature>
<dbReference type="InterPro" id="IPR023780">
    <property type="entry name" value="Chromo_domain"/>
</dbReference>
<evidence type="ECO:0000313" key="5">
    <source>
        <dbReference type="Proteomes" id="UP001108240"/>
    </source>
</evidence>
<accession>A0A9J7XQM4</accession>
<comment type="subcellular location">
    <subcellularLocation>
        <location evidence="1">Nucleus</location>
    </subcellularLocation>
</comment>
<evidence type="ECO:0000313" key="4">
    <source>
        <dbReference type="Ensembl" id="ENSCCRP00000109018.1"/>
    </source>
</evidence>
<evidence type="ECO:0000256" key="2">
    <source>
        <dbReference type="SAM" id="MobiDB-lite"/>
    </source>
</evidence>
<reference evidence="4" key="1">
    <citation type="submission" date="2025-08" db="UniProtKB">
        <authorList>
            <consortium name="Ensembl"/>
        </authorList>
    </citation>
    <scope>IDENTIFICATION</scope>
</reference>
<keyword evidence="5" id="KW-1185">Reference proteome</keyword>
<protein>
    <recommendedName>
        <fullName evidence="3">Chromo domain-containing protein</fullName>
    </recommendedName>
</protein>
<evidence type="ECO:0000256" key="1">
    <source>
        <dbReference type="ARBA" id="ARBA00004123"/>
    </source>
</evidence>
<dbReference type="InterPro" id="IPR000953">
    <property type="entry name" value="Chromo/chromo_shadow_dom"/>
</dbReference>
<dbReference type="AlphaFoldDB" id="A0A9J7XQM4"/>
<dbReference type="Pfam" id="PF24626">
    <property type="entry name" value="SH3_Tf2-1"/>
    <property type="match status" value="1"/>
</dbReference>
<dbReference type="InterPro" id="IPR016197">
    <property type="entry name" value="Chromo-like_dom_sf"/>
</dbReference>
<dbReference type="Proteomes" id="UP001108240">
    <property type="component" value="Unplaced"/>
</dbReference>
<dbReference type="InterPro" id="IPR056924">
    <property type="entry name" value="SH3_Tf2-1"/>
</dbReference>
<reference evidence="4" key="2">
    <citation type="submission" date="2025-09" db="UniProtKB">
        <authorList>
            <consortium name="Ensembl"/>
        </authorList>
    </citation>
    <scope>IDENTIFICATION</scope>
</reference>
<dbReference type="PANTHER" id="PTHR46148:SF52">
    <property type="entry name" value="OS04G0603800 PROTEIN"/>
    <property type="match status" value="1"/>
</dbReference>
<dbReference type="PANTHER" id="PTHR46148">
    <property type="entry name" value="CHROMO DOMAIN-CONTAINING PROTEIN"/>
    <property type="match status" value="1"/>
</dbReference>
<dbReference type="Gene3D" id="2.40.50.40">
    <property type="match status" value="1"/>
</dbReference>
<dbReference type="PROSITE" id="PS50013">
    <property type="entry name" value="CHROMO_2"/>
    <property type="match status" value="1"/>
</dbReference>
<sequence>MPKTPSDRHPQTPFQCVLGCQPPLFPWSGEPSEVPAVNAWVQDSERVWNQAHHHLQQAVNRHRHFADTHHRQTPTNQPGKLIWLSTRDIRLRQPCRKLSPKYIGPFPVERQVNPVTYQLRLPAQYRIHPTFHVSLLKPHHLPVSIPFADPVPDDNPPVPPIEAEPIYTVKEILDSRRLGGRVEYLVDWEDNGPEERCWVSRHDILDPNLLTEFHVQHLGKPAPRPRGRPPRRWGPRTPV</sequence>
<organism evidence="4 5">
    <name type="scientific">Cyprinus carpio carpio</name>
    <dbReference type="NCBI Taxonomy" id="630221"/>
    <lineage>
        <taxon>Eukaryota</taxon>
        <taxon>Metazoa</taxon>
        <taxon>Chordata</taxon>
        <taxon>Craniata</taxon>
        <taxon>Vertebrata</taxon>
        <taxon>Euteleostomi</taxon>
        <taxon>Actinopterygii</taxon>
        <taxon>Neopterygii</taxon>
        <taxon>Teleostei</taxon>
        <taxon>Ostariophysi</taxon>
        <taxon>Cypriniformes</taxon>
        <taxon>Cyprinidae</taxon>
        <taxon>Cyprininae</taxon>
        <taxon>Cyprinus</taxon>
    </lineage>
</organism>
<proteinExistence type="predicted"/>
<name>A0A9J7XQM4_CYPCA</name>
<dbReference type="GeneTree" id="ENSGT01060000248777"/>
<feature type="domain" description="Chromo" evidence="3">
    <location>
        <begin position="167"/>
        <end position="225"/>
    </location>
</feature>
<dbReference type="SMART" id="SM00298">
    <property type="entry name" value="CHROMO"/>
    <property type="match status" value="1"/>
</dbReference>
<evidence type="ECO:0000259" key="3">
    <source>
        <dbReference type="PROSITE" id="PS50013"/>
    </source>
</evidence>